<proteinExistence type="inferred from homology"/>
<dbReference type="InterPro" id="IPR036852">
    <property type="entry name" value="Peptidase_S8/S53_dom_sf"/>
</dbReference>
<dbReference type="EMBL" id="JAWPEI010000032">
    <property type="protein sequence ID" value="KAK4707033.1"/>
    <property type="molecule type" value="Genomic_DNA"/>
</dbReference>
<dbReference type="Gene3D" id="3.40.50.200">
    <property type="entry name" value="Peptidase S8/S53 domain"/>
    <property type="match status" value="1"/>
</dbReference>
<dbReference type="AlphaFoldDB" id="A0AAV9K172"/>
<keyword evidence="4" id="KW-1185">Reference proteome</keyword>
<name>A0AAV9K172_9SOLN</name>
<dbReference type="GO" id="GO:0006508">
    <property type="term" value="P:proteolysis"/>
    <property type="evidence" value="ECO:0007669"/>
    <property type="project" value="InterPro"/>
</dbReference>
<dbReference type="InterPro" id="IPR045051">
    <property type="entry name" value="SBT"/>
</dbReference>
<sequence>MMTTANPLDNTGKPIKTMDYLRTTGLVYPNCVVDQGLIYDATPQDYVNLLCSMNFPEQPFKTIARTCANPSNDINYPSFTALYIPNGDYAWLEQKFRRKSQMLDLVQLKKNQKQDYTLTIHYIGDIEFDQAQFGSITWWKRTVITP</sequence>
<evidence type="ECO:0000256" key="1">
    <source>
        <dbReference type="ARBA" id="ARBA00011073"/>
    </source>
</evidence>
<keyword evidence="2" id="KW-0732">Signal</keyword>
<dbReference type="PANTHER" id="PTHR10795">
    <property type="entry name" value="PROPROTEIN CONVERTASE SUBTILISIN/KEXIN"/>
    <property type="match status" value="1"/>
</dbReference>
<comment type="caution">
    <text evidence="3">The sequence shown here is derived from an EMBL/GenBank/DDBJ whole genome shotgun (WGS) entry which is preliminary data.</text>
</comment>
<evidence type="ECO:0000256" key="2">
    <source>
        <dbReference type="ARBA" id="ARBA00022729"/>
    </source>
</evidence>
<dbReference type="Proteomes" id="UP001311915">
    <property type="component" value="Unassembled WGS sequence"/>
</dbReference>
<accession>A0AAV9K172</accession>
<evidence type="ECO:0000313" key="3">
    <source>
        <dbReference type="EMBL" id="KAK4707033.1"/>
    </source>
</evidence>
<protein>
    <submittedName>
        <fullName evidence="3">Uncharacterized protein</fullName>
    </submittedName>
</protein>
<comment type="similarity">
    <text evidence="1">Belongs to the peptidase S8 family.</text>
</comment>
<dbReference type="GO" id="GO:0004252">
    <property type="term" value="F:serine-type endopeptidase activity"/>
    <property type="evidence" value="ECO:0007669"/>
    <property type="project" value="InterPro"/>
</dbReference>
<reference evidence="3 4" key="1">
    <citation type="submission" date="2023-10" db="EMBL/GenBank/DDBJ databases">
        <title>Genome-Wide Identification Analysis in wild type Solanum Pinnatisectum Reveals Some Genes Defensing Phytophthora Infestans.</title>
        <authorList>
            <person name="Sun C."/>
        </authorList>
    </citation>
    <scope>NUCLEOTIDE SEQUENCE [LARGE SCALE GENOMIC DNA]</scope>
    <source>
        <strain evidence="3">LQN</strain>
        <tissue evidence="3">Leaf</tissue>
    </source>
</reference>
<evidence type="ECO:0000313" key="4">
    <source>
        <dbReference type="Proteomes" id="UP001311915"/>
    </source>
</evidence>
<gene>
    <name evidence="3" type="ORF">R3W88_033420</name>
</gene>
<organism evidence="3 4">
    <name type="scientific">Solanum pinnatisectum</name>
    <name type="common">tansyleaf nightshade</name>
    <dbReference type="NCBI Taxonomy" id="50273"/>
    <lineage>
        <taxon>Eukaryota</taxon>
        <taxon>Viridiplantae</taxon>
        <taxon>Streptophyta</taxon>
        <taxon>Embryophyta</taxon>
        <taxon>Tracheophyta</taxon>
        <taxon>Spermatophyta</taxon>
        <taxon>Magnoliopsida</taxon>
        <taxon>eudicotyledons</taxon>
        <taxon>Gunneridae</taxon>
        <taxon>Pentapetalae</taxon>
        <taxon>asterids</taxon>
        <taxon>lamiids</taxon>
        <taxon>Solanales</taxon>
        <taxon>Solanaceae</taxon>
        <taxon>Solanoideae</taxon>
        <taxon>Solaneae</taxon>
        <taxon>Solanum</taxon>
    </lineage>
</organism>